<dbReference type="GO" id="GO:0005096">
    <property type="term" value="F:GTPase activator activity"/>
    <property type="evidence" value="ECO:0007669"/>
    <property type="project" value="TreeGrafter"/>
</dbReference>
<dbReference type="Gene3D" id="1.10.472.80">
    <property type="entry name" value="Ypt/Rab-GAP domain of gyp1p, domain 3"/>
    <property type="match status" value="1"/>
</dbReference>
<evidence type="ECO:0000256" key="1">
    <source>
        <dbReference type="SAM" id="Coils"/>
    </source>
</evidence>
<reference evidence="4" key="1">
    <citation type="submission" date="2021-12" db="EMBL/GenBank/DDBJ databases">
        <authorList>
            <person name="King R."/>
        </authorList>
    </citation>
    <scope>NUCLEOTIDE SEQUENCE</scope>
</reference>
<dbReference type="SMART" id="SM00164">
    <property type="entry name" value="TBC"/>
    <property type="match status" value="1"/>
</dbReference>
<dbReference type="Gene3D" id="1.10.8.270">
    <property type="entry name" value="putative rabgap domain of human tbc1 domain family member 14 like domains"/>
    <property type="match status" value="1"/>
</dbReference>
<dbReference type="PANTHER" id="PTHR47219:SF15">
    <property type="entry name" value="TBC1 DOMAIN FAMILY MEMBER 12 ISOFORM X1"/>
    <property type="match status" value="1"/>
</dbReference>
<feature type="coiled-coil region" evidence="1">
    <location>
        <begin position="332"/>
        <end position="359"/>
    </location>
</feature>
<organism evidence="4 5">
    <name type="scientific">Bemisia tabaci</name>
    <name type="common">Sweetpotato whitefly</name>
    <name type="synonym">Aleurodes tabaci</name>
    <dbReference type="NCBI Taxonomy" id="7038"/>
    <lineage>
        <taxon>Eukaryota</taxon>
        <taxon>Metazoa</taxon>
        <taxon>Ecdysozoa</taxon>
        <taxon>Arthropoda</taxon>
        <taxon>Hexapoda</taxon>
        <taxon>Insecta</taxon>
        <taxon>Pterygota</taxon>
        <taxon>Neoptera</taxon>
        <taxon>Paraneoptera</taxon>
        <taxon>Hemiptera</taxon>
        <taxon>Sternorrhyncha</taxon>
        <taxon>Aleyrodoidea</taxon>
        <taxon>Aleyrodidae</taxon>
        <taxon>Aleyrodinae</taxon>
        <taxon>Bemisia</taxon>
    </lineage>
</organism>
<keyword evidence="1" id="KW-0175">Coiled coil</keyword>
<dbReference type="Gene3D" id="1.10.10.750">
    <property type="entry name" value="Ypt/Rab-GAP domain of gyp1p, domain 1"/>
    <property type="match status" value="1"/>
</dbReference>
<dbReference type="FunFam" id="1.10.8.270:FF:000008">
    <property type="entry name" value="Putative TBC1 domain family member 14"/>
    <property type="match status" value="1"/>
</dbReference>
<dbReference type="PROSITE" id="PS50086">
    <property type="entry name" value="TBC_RABGAP"/>
    <property type="match status" value="1"/>
</dbReference>
<dbReference type="Pfam" id="PF00566">
    <property type="entry name" value="RabGAP-TBC"/>
    <property type="match status" value="1"/>
</dbReference>
<dbReference type="InterPro" id="IPR035969">
    <property type="entry name" value="Rab-GAP_TBC_sf"/>
</dbReference>
<dbReference type="InterPro" id="IPR050302">
    <property type="entry name" value="Rab_GAP_TBC_domain"/>
</dbReference>
<sequence>MAQFSLYNGHQKNARNSQCLNAETRTVEDVERPDLLNGHDCAVSPDSPIIMRHDVNNINQNGKNKCLSNDSQSSLDLSARKTNGAVLLSEALETIPLAYSPKTRQLHYINSNDFKPPTKTDLHKREVSISNLDNLEEIDLKSHCDNETISWSNVENSLSTSATNTGLLSALENDSSLLTNDDQSSHNLLDCGDSCSISGCSIASDDQGDSKPKHKTLTSFFKRGVFSWKSEKDGDEASINSNDDSSLWKIFGRKPSKTVTSFEWANVDSISLASNSSVSTQNSPNVAQGSRSHENIVASSSALIQLDRPANLPAKSPSEQLKHKLEYEQMIQAAKKKELKEAKDRKRQLEAQLKAEDELASATRFWTQEILPNWNQMCNTKKAQQLWWQGIPPCIRGRVWCLAIGNQLGITHQMYDIYAEKAQEKLKTANDRCNMNPLSRCDHESSVELITLDISRTFPHLCIFQEGGPYYKMLFSLLGAYVCYRPDLGYAQGMSFIAAVLILNMDAADAFICFANLLNRPCHTAFFQLDQLVMQAYYSAYNDLLSENLPKLHEHFINIGLSADFYLLDWVYTVFSKAMSLDLASRIWDVFLRDGEEFLFRTALGILHTSQDTLLTMDFITGAKYLTKLPDDFSADKLFKSISMMRMNIGKQSFNDILENYLPSNSSSSDML</sequence>
<dbReference type="GO" id="GO:0031410">
    <property type="term" value="C:cytoplasmic vesicle"/>
    <property type="evidence" value="ECO:0007669"/>
    <property type="project" value="UniProtKB-ARBA"/>
</dbReference>
<protein>
    <recommendedName>
        <fullName evidence="3">Rab-GAP TBC domain-containing protein</fullName>
    </recommendedName>
</protein>
<feature type="domain" description="Rab-GAP TBC" evidence="3">
    <location>
        <begin position="390"/>
        <end position="595"/>
    </location>
</feature>
<dbReference type="InterPro" id="IPR000195">
    <property type="entry name" value="Rab-GAP-TBC_dom"/>
</dbReference>
<evidence type="ECO:0000259" key="3">
    <source>
        <dbReference type="PROSITE" id="PS50086"/>
    </source>
</evidence>
<dbReference type="AlphaFoldDB" id="A0A9P0F8H0"/>
<dbReference type="KEGG" id="btab:109043249"/>
<dbReference type="GO" id="GO:0016192">
    <property type="term" value="P:vesicle-mediated transport"/>
    <property type="evidence" value="ECO:0007669"/>
    <property type="project" value="UniProtKB-ARBA"/>
</dbReference>
<dbReference type="FunFam" id="1.10.10.750:FF:000005">
    <property type="entry name" value="TBC1 domain family member 14"/>
    <property type="match status" value="1"/>
</dbReference>
<gene>
    <name evidence="4" type="ORF">BEMITA_LOCUS12489</name>
</gene>
<accession>A0A9P0F8H0</accession>
<feature type="compositionally biased region" description="Polar residues" evidence="2">
    <location>
        <begin position="274"/>
        <end position="290"/>
    </location>
</feature>
<evidence type="ECO:0000313" key="4">
    <source>
        <dbReference type="EMBL" id="CAH0394159.1"/>
    </source>
</evidence>
<dbReference type="GO" id="GO:0005773">
    <property type="term" value="C:vacuole"/>
    <property type="evidence" value="ECO:0007669"/>
    <property type="project" value="UniProtKB-ARBA"/>
</dbReference>
<dbReference type="PANTHER" id="PTHR47219">
    <property type="entry name" value="RAB GTPASE-ACTIVATING PROTEIN 1-LIKE"/>
    <property type="match status" value="1"/>
</dbReference>
<dbReference type="Proteomes" id="UP001152759">
    <property type="component" value="Chromosome 8"/>
</dbReference>
<keyword evidence="5" id="KW-1185">Reference proteome</keyword>
<dbReference type="EMBL" id="OU963869">
    <property type="protein sequence ID" value="CAH0394159.1"/>
    <property type="molecule type" value="Genomic_DNA"/>
</dbReference>
<dbReference type="FunFam" id="1.10.472.80:FF:000006">
    <property type="entry name" value="TBC1 domain family member 14"/>
    <property type="match status" value="1"/>
</dbReference>
<evidence type="ECO:0000313" key="5">
    <source>
        <dbReference type="Proteomes" id="UP001152759"/>
    </source>
</evidence>
<name>A0A9P0F8H0_BEMTA</name>
<feature type="region of interest" description="Disordered" evidence="2">
    <location>
        <begin position="274"/>
        <end position="294"/>
    </location>
</feature>
<proteinExistence type="predicted"/>
<dbReference type="GO" id="GO:0031267">
    <property type="term" value="F:small GTPase binding"/>
    <property type="evidence" value="ECO:0007669"/>
    <property type="project" value="TreeGrafter"/>
</dbReference>
<dbReference type="SUPFAM" id="SSF47923">
    <property type="entry name" value="Ypt/Rab-GAP domain of gyp1p"/>
    <property type="match status" value="2"/>
</dbReference>
<evidence type="ECO:0000256" key="2">
    <source>
        <dbReference type="SAM" id="MobiDB-lite"/>
    </source>
</evidence>